<dbReference type="GO" id="GO:0005739">
    <property type="term" value="C:mitochondrion"/>
    <property type="evidence" value="ECO:0007669"/>
    <property type="project" value="UniProtKB-SubCell"/>
</dbReference>
<dbReference type="InterPro" id="IPR029209">
    <property type="entry name" value="DML1/Misato_tubulin"/>
</dbReference>
<dbReference type="PANTHER" id="PTHR13391:SF0">
    <property type="entry name" value="PROTEIN MISATO HOMOLOG 1"/>
    <property type="match status" value="1"/>
</dbReference>
<evidence type="ECO:0000259" key="5">
    <source>
        <dbReference type="Pfam" id="PF10644"/>
    </source>
</evidence>
<dbReference type="GO" id="GO:0007005">
    <property type="term" value="P:mitochondrion organization"/>
    <property type="evidence" value="ECO:0007669"/>
    <property type="project" value="InterPro"/>
</dbReference>
<feature type="domain" description="Misato Segment II tubulin-like" evidence="5">
    <location>
        <begin position="103"/>
        <end position="194"/>
    </location>
</feature>
<reference evidence="7 8" key="1">
    <citation type="journal article" date="2018" name="Front. Microbiol.">
        <title>Genome-Wide Analysis of Corynespora cassiicola Leaf Fall Disease Putative Effectors.</title>
        <authorList>
            <person name="Lopez D."/>
            <person name="Ribeiro S."/>
            <person name="Label P."/>
            <person name="Fumanal B."/>
            <person name="Venisse J.S."/>
            <person name="Kohler A."/>
            <person name="de Oliveira R.R."/>
            <person name="Labutti K."/>
            <person name="Lipzen A."/>
            <person name="Lail K."/>
            <person name="Bauer D."/>
            <person name="Ohm R.A."/>
            <person name="Barry K.W."/>
            <person name="Spatafora J."/>
            <person name="Grigoriev I.V."/>
            <person name="Martin F.M."/>
            <person name="Pujade-Renaud V."/>
        </authorList>
    </citation>
    <scope>NUCLEOTIDE SEQUENCE [LARGE SCALE GENOMIC DNA]</scope>
    <source>
        <strain evidence="7 8">Philippines</strain>
    </source>
</reference>
<organism evidence="7 8">
    <name type="scientific">Corynespora cassiicola Philippines</name>
    <dbReference type="NCBI Taxonomy" id="1448308"/>
    <lineage>
        <taxon>Eukaryota</taxon>
        <taxon>Fungi</taxon>
        <taxon>Dikarya</taxon>
        <taxon>Ascomycota</taxon>
        <taxon>Pezizomycotina</taxon>
        <taxon>Dothideomycetes</taxon>
        <taxon>Pleosporomycetidae</taxon>
        <taxon>Pleosporales</taxon>
        <taxon>Corynesporascaceae</taxon>
        <taxon>Corynespora</taxon>
    </lineage>
</organism>
<proteinExistence type="inferred from homology"/>
<dbReference type="SUPFAM" id="SSF52490">
    <property type="entry name" value="Tubulin nucleotide-binding domain-like"/>
    <property type="match status" value="2"/>
</dbReference>
<comment type="subcellular location">
    <subcellularLocation>
        <location evidence="2">Mitochondrion</location>
    </subcellularLocation>
</comment>
<evidence type="ECO:0000313" key="7">
    <source>
        <dbReference type="EMBL" id="PSN74241.1"/>
    </source>
</evidence>
<evidence type="ECO:0000256" key="3">
    <source>
        <dbReference type="ARBA" id="ARBA00008507"/>
    </source>
</evidence>
<name>A0A2T2P9A7_CORCC</name>
<evidence type="ECO:0000313" key="8">
    <source>
        <dbReference type="Proteomes" id="UP000240883"/>
    </source>
</evidence>
<evidence type="ECO:0000256" key="1">
    <source>
        <dbReference type="ARBA" id="ARBA00003757"/>
    </source>
</evidence>
<dbReference type="Pfam" id="PF10644">
    <property type="entry name" value="Misat_Tub_SegII"/>
    <property type="match status" value="2"/>
</dbReference>
<dbReference type="PANTHER" id="PTHR13391">
    <property type="entry name" value="MITOCHONDRIAL DISTRIBUTION REGULATOR MISATO"/>
    <property type="match status" value="1"/>
</dbReference>
<evidence type="ECO:0000256" key="4">
    <source>
        <dbReference type="ARBA" id="ARBA00023128"/>
    </source>
</evidence>
<dbReference type="Pfam" id="PF14881">
    <property type="entry name" value="Tubulin_3"/>
    <property type="match status" value="1"/>
</dbReference>
<dbReference type="STRING" id="1448308.A0A2T2P9A7"/>
<gene>
    <name evidence="7" type="ORF">BS50DRAFT_581072</name>
</gene>
<dbReference type="EMBL" id="KZ678128">
    <property type="protein sequence ID" value="PSN74241.1"/>
    <property type="molecule type" value="Genomic_DNA"/>
</dbReference>
<dbReference type="AlphaFoldDB" id="A0A2T2P9A7"/>
<evidence type="ECO:0000256" key="2">
    <source>
        <dbReference type="ARBA" id="ARBA00004173"/>
    </source>
</evidence>
<comment type="function">
    <text evidence="1">Involved in the partitioning of the mitochondrial organelle and mitochondrial DNA (mtDNA) inheritance.</text>
</comment>
<dbReference type="Proteomes" id="UP000240883">
    <property type="component" value="Unassembled WGS sequence"/>
</dbReference>
<protein>
    <submittedName>
        <fullName evidence="7">Protein DML1</fullName>
    </submittedName>
</protein>
<keyword evidence="4" id="KW-0496">Mitochondrion</keyword>
<keyword evidence="8" id="KW-1185">Reference proteome</keyword>
<dbReference type="InterPro" id="IPR019605">
    <property type="entry name" value="Misato_II_tubulin-like"/>
</dbReference>
<comment type="similarity">
    <text evidence="3">Belongs to the misato family.</text>
</comment>
<dbReference type="InterPro" id="IPR036525">
    <property type="entry name" value="Tubulin/FtsZ_GTPase_sf"/>
</dbReference>
<evidence type="ECO:0000259" key="6">
    <source>
        <dbReference type="Pfam" id="PF14881"/>
    </source>
</evidence>
<feature type="domain" description="DML1/Misato tubulin" evidence="6">
    <location>
        <begin position="199"/>
        <end position="388"/>
    </location>
</feature>
<accession>A0A2T2P9A7</accession>
<dbReference type="OrthoDB" id="271881at2759"/>
<dbReference type="Gene3D" id="3.40.50.1440">
    <property type="entry name" value="Tubulin/FtsZ, GTPase domain"/>
    <property type="match status" value="1"/>
</dbReference>
<dbReference type="InterPro" id="IPR049942">
    <property type="entry name" value="DML1/Misato"/>
</dbReference>
<feature type="domain" description="Misato Segment II tubulin-like" evidence="5">
    <location>
        <begin position="2"/>
        <end position="24"/>
    </location>
</feature>
<sequence length="603" mass="67316">MHEIVTLQFGQQSNYLGTHFWNTQVRKPLLFFESSFSSSLSRFRTPPALPHAVCLNALRVLRGAICKGRVVAASSSWLPLLIYPHLASSHVVPRQRDDYPVVSESYFTYPPEPESAVNHDILFRPGIAPDGSDTFTPRTLIYDLKGAFGSMKKVSALYAPEDDGSLEQSGVWPSKPIVQRLQPIQQSSYQTHLDAGLEPPPLSTSTVRYWSDYSRIYYHPKSLVQLSEFDVNDKLMPFESWDVGMELFEKLEREVDLVDRDLRPFVEECDGLQGLQIFTGVDDAWGGWTSGWIERLRDEYGKLSIWTWGLGDQGGNTTVPRKQEKRLQQIVNSARSLHTLAEQSSVYIPMSNSPLKSPSYLSLDQTSPWHISAVQAVALETMTIPSRLKVNVGSRGTLQDIEDSFNSTGKRRIAKLEMSVADPEVLAEKADERIAQAEKVGSMPSRQTSEGNDDGLTAFEIDTFTRDYRAASTRAKKKEHIFGRAESSRGEWNLCESGEGRDPHDGFDQGPAVQRFTAPLLFPLLDSFPSSVFNVGSGQAEKLAVYSGLTSSTAVAEQVRALEQIVRRMVSLDEREAVCNGLHTVAEEYDEGWDSGSESDEDD</sequence>